<keyword evidence="4" id="KW-1185">Reference proteome</keyword>
<dbReference type="PRINTS" id="PR00099">
    <property type="entry name" value="CPSGATASE"/>
</dbReference>
<evidence type="ECO:0000259" key="2">
    <source>
        <dbReference type="Pfam" id="PF00117"/>
    </source>
</evidence>
<dbReference type="Proteomes" id="UP000183071">
    <property type="component" value="Unassembled WGS sequence"/>
</dbReference>
<evidence type="ECO:0000313" key="4">
    <source>
        <dbReference type="Proteomes" id="UP000183071"/>
    </source>
</evidence>
<dbReference type="PANTHER" id="PTHR43418">
    <property type="entry name" value="MULTIFUNCTIONAL TRYPTOPHAN BIOSYNTHESIS PROTEIN-RELATED"/>
    <property type="match status" value="1"/>
</dbReference>
<dbReference type="PRINTS" id="PR00096">
    <property type="entry name" value="GATASE"/>
</dbReference>
<dbReference type="Pfam" id="PF00117">
    <property type="entry name" value="GATase"/>
    <property type="match status" value="1"/>
</dbReference>
<gene>
    <name evidence="3" type="ORF">SAMN05444353_1258</name>
</gene>
<dbReference type="RefSeq" id="WP_053973202.1">
    <property type="nucleotide sequence ID" value="NZ_FNUE01000001.1"/>
</dbReference>
<protein>
    <submittedName>
        <fullName evidence="3">Anthranilate synthase component 2</fullName>
    </submittedName>
</protein>
<dbReference type="InterPro" id="IPR006221">
    <property type="entry name" value="TrpG/PapA_dom"/>
</dbReference>
<dbReference type="CDD" id="cd01743">
    <property type="entry name" value="GATase1_Anthranilate_Synthase"/>
    <property type="match status" value="1"/>
</dbReference>
<comment type="caution">
    <text evidence="3">The sequence shown here is derived from an EMBL/GenBank/DDBJ whole genome shotgun (WGS) entry which is preliminary data.</text>
</comment>
<feature type="domain" description="Glutamine amidotransferase" evidence="2">
    <location>
        <begin position="4"/>
        <end position="187"/>
    </location>
</feature>
<dbReference type="PRINTS" id="PR00097">
    <property type="entry name" value="ANTSNTHASEII"/>
</dbReference>
<dbReference type="InterPro" id="IPR029062">
    <property type="entry name" value="Class_I_gatase-like"/>
</dbReference>
<dbReference type="NCBIfam" id="TIGR00566">
    <property type="entry name" value="trpG_papA"/>
    <property type="match status" value="1"/>
</dbReference>
<dbReference type="PROSITE" id="PS51273">
    <property type="entry name" value="GATASE_TYPE_1"/>
    <property type="match status" value="1"/>
</dbReference>
<organism evidence="3 4">
    <name type="scientific">Polaribacter dokdonensis DSW-5</name>
    <dbReference type="NCBI Taxonomy" id="1300348"/>
    <lineage>
        <taxon>Bacteria</taxon>
        <taxon>Pseudomonadati</taxon>
        <taxon>Bacteroidota</taxon>
        <taxon>Flavobacteriia</taxon>
        <taxon>Flavobacteriales</taxon>
        <taxon>Flavobacteriaceae</taxon>
    </lineage>
</organism>
<reference evidence="3 4" key="1">
    <citation type="submission" date="2016-10" db="EMBL/GenBank/DDBJ databases">
        <authorList>
            <person name="Varghese N."/>
            <person name="Submissions S."/>
        </authorList>
    </citation>
    <scope>NUCLEOTIDE SEQUENCE [LARGE SCALE GENOMIC DNA]</scope>
    <source>
        <strain evidence="3 4">DSW-5</strain>
    </source>
</reference>
<keyword evidence="1" id="KW-0315">Glutamine amidotransferase</keyword>
<dbReference type="InterPro" id="IPR017926">
    <property type="entry name" value="GATASE"/>
</dbReference>
<dbReference type="SUPFAM" id="SSF52317">
    <property type="entry name" value="Class I glutamine amidotransferase-like"/>
    <property type="match status" value="1"/>
</dbReference>
<sequence length="201" mass="22017">MKILIIDNYDSFTYNLVHMVEEITGTFPAVFRNDEISINQVGEFDLIMLSPGPGIPDEAGILKEVIKTYAGVKPIFGVCLGLQAITEVFGGKIINLNDVYHGVATEMKVTDDSAVIFKDIPAIFLAARYHSWAATDEGFPNELKVTARDEEGLIQAIEHVAYPISAVQFHPESILTDVGKQLVTNFINSAELNAELDSASK</sequence>
<name>A0A1H5H1C9_9FLAO</name>
<dbReference type="EMBL" id="FNUE01000001">
    <property type="protein sequence ID" value="SEE21762.1"/>
    <property type="molecule type" value="Genomic_DNA"/>
</dbReference>
<dbReference type="Gene3D" id="3.40.50.880">
    <property type="match status" value="1"/>
</dbReference>
<dbReference type="PANTHER" id="PTHR43418:SF4">
    <property type="entry name" value="MULTIFUNCTIONAL TRYPTOPHAN BIOSYNTHESIS PROTEIN"/>
    <property type="match status" value="1"/>
</dbReference>
<proteinExistence type="predicted"/>
<evidence type="ECO:0000256" key="1">
    <source>
        <dbReference type="ARBA" id="ARBA00022962"/>
    </source>
</evidence>
<evidence type="ECO:0000313" key="3">
    <source>
        <dbReference type="EMBL" id="SEE21762.1"/>
    </source>
</evidence>
<dbReference type="InterPro" id="IPR050472">
    <property type="entry name" value="Anth_synth/Amidotransfase"/>
</dbReference>
<accession>A0A1H5H1C9</accession>